<evidence type="ECO:0000313" key="3">
    <source>
        <dbReference type="Proteomes" id="UP000076858"/>
    </source>
</evidence>
<feature type="compositionally biased region" description="Polar residues" evidence="1">
    <location>
        <begin position="147"/>
        <end position="156"/>
    </location>
</feature>
<feature type="region of interest" description="Disordered" evidence="1">
    <location>
        <begin position="124"/>
        <end position="167"/>
    </location>
</feature>
<reference evidence="2 3" key="1">
    <citation type="submission" date="2016-03" db="EMBL/GenBank/DDBJ databases">
        <title>EvidentialGene: Evidence-directed Construction of Genes on Genomes.</title>
        <authorList>
            <person name="Gilbert D.G."/>
            <person name="Choi J.-H."/>
            <person name="Mockaitis K."/>
            <person name="Colbourne J."/>
            <person name="Pfrender M."/>
        </authorList>
    </citation>
    <scope>NUCLEOTIDE SEQUENCE [LARGE SCALE GENOMIC DNA]</scope>
    <source>
        <strain evidence="2 3">Xinb3</strain>
        <tissue evidence="2">Complete organism</tissue>
    </source>
</reference>
<comment type="caution">
    <text evidence="2">The sequence shown here is derived from an EMBL/GenBank/DDBJ whole genome shotgun (WGS) entry which is preliminary data.</text>
</comment>
<dbReference type="OrthoDB" id="7765028at2759"/>
<evidence type="ECO:0000256" key="1">
    <source>
        <dbReference type="SAM" id="MobiDB-lite"/>
    </source>
</evidence>
<protein>
    <submittedName>
        <fullName evidence="2">Uncharacterized protein</fullName>
    </submittedName>
</protein>
<accession>A0A164MSS0</accession>
<dbReference type="AlphaFoldDB" id="A0A164MSS0"/>
<dbReference type="Proteomes" id="UP000076858">
    <property type="component" value="Unassembled WGS sequence"/>
</dbReference>
<name>A0A164MSS0_9CRUS</name>
<gene>
    <name evidence="2" type="ORF">APZ42_031524</name>
</gene>
<feature type="compositionally biased region" description="Polar residues" evidence="1">
    <location>
        <begin position="73"/>
        <end position="83"/>
    </location>
</feature>
<organism evidence="2 3">
    <name type="scientific">Daphnia magna</name>
    <dbReference type="NCBI Taxonomy" id="35525"/>
    <lineage>
        <taxon>Eukaryota</taxon>
        <taxon>Metazoa</taxon>
        <taxon>Ecdysozoa</taxon>
        <taxon>Arthropoda</taxon>
        <taxon>Crustacea</taxon>
        <taxon>Branchiopoda</taxon>
        <taxon>Diplostraca</taxon>
        <taxon>Cladocera</taxon>
        <taxon>Anomopoda</taxon>
        <taxon>Daphniidae</taxon>
        <taxon>Daphnia</taxon>
    </lineage>
</organism>
<sequence length="167" mass="18994">MGLIPGVMLRIQLNPVVLLPPTLWMIQEQQMLVMKLTIVVHRRIRQQSFTREGGCFTEGIQNLETETMKCDTPTTSLTVSSKDNPSKPIKESQMTALDTETQDQEPMKIIMESMEPNMGEIETMESDKTKDPLRIPTIPQNKRFKPTWTTQNSKPTSGIPLLIKPNK</sequence>
<evidence type="ECO:0000313" key="2">
    <source>
        <dbReference type="EMBL" id="KZS05321.1"/>
    </source>
</evidence>
<dbReference type="EMBL" id="LRGB01002961">
    <property type="protein sequence ID" value="KZS05321.1"/>
    <property type="molecule type" value="Genomic_DNA"/>
</dbReference>
<feature type="region of interest" description="Disordered" evidence="1">
    <location>
        <begin position="73"/>
        <end position="104"/>
    </location>
</feature>
<keyword evidence="3" id="KW-1185">Reference proteome</keyword>
<proteinExistence type="predicted"/>